<keyword evidence="1" id="KW-0812">Transmembrane</keyword>
<dbReference type="AlphaFoldDB" id="A0A315W7K6"/>
<evidence type="ECO:0000256" key="1">
    <source>
        <dbReference type="SAM" id="Phobius"/>
    </source>
</evidence>
<dbReference type="Proteomes" id="UP000250572">
    <property type="component" value="Unassembled WGS sequence"/>
</dbReference>
<accession>A0A315W7K6</accession>
<name>A0A315W7K6_GAMAF</name>
<protein>
    <submittedName>
        <fullName evidence="2">Uncharacterized protein</fullName>
    </submittedName>
</protein>
<feature type="non-terminal residue" evidence="2">
    <location>
        <position position="216"/>
    </location>
</feature>
<gene>
    <name evidence="2" type="ORF">CCH79_00000625</name>
</gene>
<dbReference type="PANTHER" id="PTHR34488">
    <property type="entry name" value="SI:CH211-245H14.1-RELATED"/>
    <property type="match status" value="1"/>
</dbReference>
<evidence type="ECO:0000313" key="2">
    <source>
        <dbReference type="EMBL" id="PWA27812.1"/>
    </source>
</evidence>
<comment type="caution">
    <text evidence="2">The sequence shown here is derived from an EMBL/GenBank/DDBJ whole genome shotgun (WGS) entry which is preliminary data.</text>
</comment>
<keyword evidence="1" id="KW-1133">Transmembrane helix</keyword>
<reference evidence="2 3" key="1">
    <citation type="journal article" date="2018" name="G3 (Bethesda)">
        <title>A High-Quality Reference Genome for the Invasive Mosquitofish Gambusia affinis Using a Chicago Library.</title>
        <authorList>
            <person name="Hoffberg S.L."/>
            <person name="Troendle N.J."/>
            <person name="Glenn T.C."/>
            <person name="Mahmud O."/>
            <person name="Louha S."/>
            <person name="Chalopin D."/>
            <person name="Bennetzen J.L."/>
            <person name="Mauricio R."/>
        </authorList>
    </citation>
    <scope>NUCLEOTIDE SEQUENCE [LARGE SCALE GENOMIC DNA]</scope>
    <source>
        <strain evidence="2">NE01/NJP1002.9</strain>
        <tissue evidence="2">Muscle</tissue>
    </source>
</reference>
<evidence type="ECO:0000313" key="3">
    <source>
        <dbReference type="Proteomes" id="UP000250572"/>
    </source>
</evidence>
<sequence length="216" mass="24302">MGKKFFVIVEGVETGAQRCLVQMIRDIGQTKVSSPEDCDYFLVFYRIVSRVAADIGRVLAKVPANKPVILLVLHETNDRNLAFAESSRQVHDLNVVLTVDFLFCNEHLLDSSCNIKSWAQIQNHLGRSNQLIGFQNTGEWLKNLVTTKKLKILGVILFIEIVVLVIIVLVRKNNQGPGLSLMLARLTAALPGKRQQRRPDWKTWRLAVLAEGLGCR</sequence>
<keyword evidence="3" id="KW-1185">Reference proteome</keyword>
<feature type="transmembrane region" description="Helical" evidence="1">
    <location>
        <begin position="152"/>
        <end position="170"/>
    </location>
</feature>
<proteinExistence type="predicted"/>
<organism evidence="2 3">
    <name type="scientific">Gambusia affinis</name>
    <name type="common">Western mosquitofish</name>
    <name type="synonym">Heterandria affinis</name>
    <dbReference type="NCBI Taxonomy" id="33528"/>
    <lineage>
        <taxon>Eukaryota</taxon>
        <taxon>Metazoa</taxon>
        <taxon>Chordata</taxon>
        <taxon>Craniata</taxon>
        <taxon>Vertebrata</taxon>
        <taxon>Euteleostomi</taxon>
        <taxon>Actinopterygii</taxon>
        <taxon>Neopterygii</taxon>
        <taxon>Teleostei</taxon>
        <taxon>Neoteleostei</taxon>
        <taxon>Acanthomorphata</taxon>
        <taxon>Ovalentaria</taxon>
        <taxon>Atherinomorphae</taxon>
        <taxon>Cyprinodontiformes</taxon>
        <taxon>Poeciliidae</taxon>
        <taxon>Poeciliinae</taxon>
        <taxon>Gambusia</taxon>
    </lineage>
</organism>
<dbReference type="PANTHER" id="PTHR34488:SF1">
    <property type="entry name" value="SI:CH211-245H14.1-RELATED"/>
    <property type="match status" value="1"/>
</dbReference>
<dbReference type="EMBL" id="NHOQ01001000">
    <property type="protein sequence ID" value="PWA27812.1"/>
    <property type="molecule type" value="Genomic_DNA"/>
</dbReference>
<keyword evidence="1" id="KW-0472">Membrane</keyword>